<sequence length="308" mass="34688">MNQTQPEEELSLEGQGELASLIERHTRTDGKHLSAIPSLHLFRASCEQEPQFAIYEPALCMIAQGSKLVMLAKESYRYDPRSYLLASVHLPIKGQILEATALRPYLGLQLNFQPDQIVDMLQMPRSGGEAGNHSSRGLAVGSVSSSLLDAVIRLIRLLDNPEDIEGLAPLMIREILYRVMQGEQGASIKSFVISGSHAQRIAAVIDRINRDYRQRLQVHDLAKMVNMSVSSLHYYFKEVTAMSPLQYLKQVRLQEARRLLLSETAEAAEAAFQVGYESPSQFSREYARLFGQPPIRDVNQLRHRLSRS</sequence>
<dbReference type="InterPro" id="IPR009594">
    <property type="entry name" value="Tscrpt_reg_HTH_AraC_N"/>
</dbReference>
<evidence type="ECO:0000256" key="2">
    <source>
        <dbReference type="ARBA" id="ARBA00023163"/>
    </source>
</evidence>
<reference evidence="4 5" key="1">
    <citation type="submission" date="2016-10" db="EMBL/GenBank/DDBJ databases">
        <title>Paenibacillus species isolates.</title>
        <authorList>
            <person name="Beno S.M."/>
        </authorList>
    </citation>
    <scope>NUCLEOTIDE SEQUENCE [LARGE SCALE GENOMIC DNA]</scope>
    <source>
        <strain evidence="4 5">FSL H7-0744</strain>
    </source>
</reference>
<accession>A0ABX3H6X0</accession>
<dbReference type="PROSITE" id="PS01124">
    <property type="entry name" value="HTH_ARAC_FAMILY_2"/>
    <property type="match status" value="1"/>
</dbReference>
<dbReference type="SUPFAM" id="SSF46689">
    <property type="entry name" value="Homeodomain-like"/>
    <property type="match status" value="2"/>
</dbReference>
<proteinExistence type="predicted"/>
<organism evidence="4 5">
    <name type="scientific">Paenibacillus borealis</name>
    <dbReference type="NCBI Taxonomy" id="160799"/>
    <lineage>
        <taxon>Bacteria</taxon>
        <taxon>Bacillati</taxon>
        <taxon>Bacillota</taxon>
        <taxon>Bacilli</taxon>
        <taxon>Bacillales</taxon>
        <taxon>Paenibacillaceae</taxon>
        <taxon>Paenibacillus</taxon>
    </lineage>
</organism>
<gene>
    <name evidence="4" type="ORF">BSK56_21960</name>
</gene>
<dbReference type="EMBL" id="MPTB01000030">
    <property type="protein sequence ID" value="OMD44765.1"/>
    <property type="molecule type" value="Genomic_DNA"/>
</dbReference>
<evidence type="ECO:0000313" key="4">
    <source>
        <dbReference type="EMBL" id="OMD44765.1"/>
    </source>
</evidence>
<dbReference type="InterPro" id="IPR009057">
    <property type="entry name" value="Homeodomain-like_sf"/>
</dbReference>
<keyword evidence="2" id="KW-0804">Transcription</keyword>
<keyword evidence="1" id="KW-0805">Transcription regulation</keyword>
<dbReference type="PANTHER" id="PTHR43436:SF1">
    <property type="entry name" value="TRANSCRIPTIONAL REGULATORY PROTEIN"/>
    <property type="match status" value="1"/>
</dbReference>
<evidence type="ECO:0000313" key="5">
    <source>
        <dbReference type="Proteomes" id="UP000187412"/>
    </source>
</evidence>
<feature type="domain" description="HTH araC/xylS-type" evidence="3">
    <location>
        <begin position="202"/>
        <end position="300"/>
    </location>
</feature>
<evidence type="ECO:0000259" key="3">
    <source>
        <dbReference type="PROSITE" id="PS01124"/>
    </source>
</evidence>
<dbReference type="RefSeq" id="WP_076112746.1">
    <property type="nucleotide sequence ID" value="NZ_MPTB01000030.1"/>
</dbReference>
<dbReference type="Proteomes" id="UP000187412">
    <property type="component" value="Unassembled WGS sequence"/>
</dbReference>
<dbReference type="Pfam" id="PF12833">
    <property type="entry name" value="HTH_18"/>
    <property type="match status" value="1"/>
</dbReference>
<protein>
    <submittedName>
        <fullName evidence="4">AraC family transcriptional regulator</fullName>
    </submittedName>
</protein>
<dbReference type="SMART" id="SM00342">
    <property type="entry name" value="HTH_ARAC"/>
    <property type="match status" value="1"/>
</dbReference>
<evidence type="ECO:0000256" key="1">
    <source>
        <dbReference type="ARBA" id="ARBA00023015"/>
    </source>
</evidence>
<name>A0ABX3H6X0_PAEBO</name>
<keyword evidence="5" id="KW-1185">Reference proteome</keyword>
<dbReference type="InterPro" id="IPR018060">
    <property type="entry name" value="HTH_AraC"/>
</dbReference>
<dbReference type="Gene3D" id="1.10.10.60">
    <property type="entry name" value="Homeodomain-like"/>
    <property type="match status" value="2"/>
</dbReference>
<dbReference type="PANTHER" id="PTHR43436">
    <property type="entry name" value="ARAC-FAMILY TRANSCRIPTIONAL REGULATOR"/>
    <property type="match status" value="1"/>
</dbReference>
<dbReference type="Pfam" id="PF06719">
    <property type="entry name" value="AraC_N"/>
    <property type="match status" value="1"/>
</dbReference>
<comment type="caution">
    <text evidence="4">The sequence shown here is derived from an EMBL/GenBank/DDBJ whole genome shotgun (WGS) entry which is preliminary data.</text>
</comment>